<keyword evidence="3" id="KW-1185">Reference proteome</keyword>
<evidence type="ECO:0008006" key="4">
    <source>
        <dbReference type="Google" id="ProtNLM"/>
    </source>
</evidence>
<organism evidence="2 3">
    <name type="scientific">Maylandia zebra</name>
    <name type="common">zebra mbuna</name>
    <dbReference type="NCBI Taxonomy" id="106582"/>
    <lineage>
        <taxon>Eukaryota</taxon>
        <taxon>Metazoa</taxon>
        <taxon>Chordata</taxon>
        <taxon>Craniata</taxon>
        <taxon>Vertebrata</taxon>
        <taxon>Euteleostomi</taxon>
        <taxon>Actinopterygii</taxon>
        <taxon>Neopterygii</taxon>
        <taxon>Teleostei</taxon>
        <taxon>Neoteleostei</taxon>
        <taxon>Acanthomorphata</taxon>
        <taxon>Ovalentaria</taxon>
        <taxon>Cichlomorphae</taxon>
        <taxon>Cichliformes</taxon>
        <taxon>Cichlidae</taxon>
        <taxon>African cichlids</taxon>
        <taxon>Pseudocrenilabrinae</taxon>
        <taxon>Haplochromini</taxon>
        <taxon>Maylandia</taxon>
        <taxon>Maylandia zebra complex</taxon>
    </lineage>
</organism>
<proteinExistence type="predicted"/>
<feature type="compositionally biased region" description="Basic residues" evidence="1">
    <location>
        <begin position="22"/>
        <end position="34"/>
    </location>
</feature>
<accession>A0A3P9BL33</accession>
<sequence>MAAAIASGLIRQKRQAREQHAHRPTAHRRRKSPGKKQGLCNGNLVDIFSKVRIFGLKKRRLRRQGVEEGGLHIGRQEMRGGGGGMIWRGGKCEELRRYEFVVTGLVW</sequence>
<reference evidence="2 3" key="1">
    <citation type="journal article" date="2014" name="Nature">
        <title>The genomic substrate for adaptive radiation in African cichlid fish.</title>
        <authorList>
            <person name="Brawand D."/>
            <person name="Wagner C.E."/>
            <person name="Li Y.I."/>
            <person name="Malinsky M."/>
            <person name="Keller I."/>
            <person name="Fan S."/>
            <person name="Simakov O."/>
            <person name="Ng A.Y."/>
            <person name="Lim Z.W."/>
            <person name="Bezault E."/>
            <person name="Turner-Maier J."/>
            <person name="Johnson J."/>
            <person name="Alcazar R."/>
            <person name="Noh H.J."/>
            <person name="Russell P."/>
            <person name="Aken B."/>
            <person name="Alfoldi J."/>
            <person name="Amemiya C."/>
            <person name="Azzouzi N."/>
            <person name="Baroiller J.F."/>
            <person name="Barloy-Hubler F."/>
            <person name="Berlin A."/>
            <person name="Bloomquist R."/>
            <person name="Carleton K.L."/>
            <person name="Conte M.A."/>
            <person name="D'Cotta H."/>
            <person name="Eshel O."/>
            <person name="Gaffney L."/>
            <person name="Galibert F."/>
            <person name="Gante H.F."/>
            <person name="Gnerre S."/>
            <person name="Greuter L."/>
            <person name="Guyon R."/>
            <person name="Haddad N.S."/>
            <person name="Haerty W."/>
            <person name="Harris R.M."/>
            <person name="Hofmann H.A."/>
            <person name="Hourlier T."/>
            <person name="Hulata G."/>
            <person name="Jaffe D.B."/>
            <person name="Lara M."/>
            <person name="Lee A.P."/>
            <person name="MacCallum I."/>
            <person name="Mwaiko S."/>
            <person name="Nikaido M."/>
            <person name="Nishihara H."/>
            <person name="Ozouf-Costaz C."/>
            <person name="Penman D.J."/>
            <person name="Przybylski D."/>
            <person name="Rakotomanga M."/>
            <person name="Renn S.C.P."/>
            <person name="Ribeiro F.J."/>
            <person name="Ron M."/>
            <person name="Salzburger W."/>
            <person name="Sanchez-Pulido L."/>
            <person name="Santos M.E."/>
            <person name="Searle S."/>
            <person name="Sharpe T."/>
            <person name="Swofford R."/>
            <person name="Tan F.J."/>
            <person name="Williams L."/>
            <person name="Young S."/>
            <person name="Yin S."/>
            <person name="Okada N."/>
            <person name="Kocher T.D."/>
            <person name="Miska E.A."/>
            <person name="Lander E.S."/>
            <person name="Venkatesh B."/>
            <person name="Fernald R.D."/>
            <person name="Meyer A."/>
            <person name="Ponting C.P."/>
            <person name="Streelman J.T."/>
            <person name="Lindblad-Toh K."/>
            <person name="Seehausen O."/>
            <person name="Di Palma F."/>
        </authorList>
    </citation>
    <scope>NUCLEOTIDE SEQUENCE</scope>
</reference>
<dbReference type="Proteomes" id="UP000265160">
    <property type="component" value="LG23"/>
</dbReference>
<evidence type="ECO:0000313" key="2">
    <source>
        <dbReference type="Ensembl" id="ENSMZEP00005010638.1"/>
    </source>
</evidence>
<name>A0A3P9BL33_9CICH</name>
<reference evidence="2" key="2">
    <citation type="submission" date="2025-08" db="UniProtKB">
        <authorList>
            <consortium name="Ensembl"/>
        </authorList>
    </citation>
    <scope>IDENTIFICATION</scope>
</reference>
<feature type="region of interest" description="Disordered" evidence="1">
    <location>
        <begin position="1"/>
        <end position="38"/>
    </location>
</feature>
<evidence type="ECO:0000313" key="3">
    <source>
        <dbReference type="Proteomes" id="UP000265160"/>
    </source>
</evidence>
<dbReference type="GeneTree" id="ENSGT00940000156984"/>
<dbReference type="Ensembl" id="ENSMZET00005011013.1">
    <property type="protein sequence ID" value="ENSMZEP00005010638.1"/>
    <property type="gene ID" value="ENSMZEG00005008003.1"/>
</dbReference>
<reference evidence="2" key="3">
    <citation type="submission" date="2025-09" db="UniProtKB">
        <authorList>
            <consortium name="Ensembl"/>
        </authorList>
    </citation>
    <scope>IDENTIFICATION</scope>
</reference>
<protein>
    <recommendedName>
        <fullName evidence="4">Fibroblast growth factor 14</fullName>
    </recommendedName>
</protein>
<evidence type="ECO:0000256" key="1">
    <source>
        <dbReference type="SAM" id="MobiDB-lite"/>
    </source>
</evidence>
<dbReference type="AlphaFoldDB" id="A0A3P9BL33"/>